<dbReference type="RefSeq" id="WP_272139435.1">
    <property type="nucleotide sequence ID" value="NZ_JAQNDM010000002.1"/>
</dbReference>
<proteinExistence type="predicted"/>
<name>A0ABT5D983_9BACT</name>
<evidence type="ECO:0000313" key="1">
    <source>
        <dbReference type="EMBL" id="MDC0710209.1"/>
    </source>
</evidence>
<keyword evidence="2" id="KW-1185">Reference proteome</keyword>
<reference evidence="1 2" key="1">
    <citation type="submission" date="2022-11" db="EMBL/GenBank/DDBJ databases">
        <title>Minimal conservation of predation-associated metabolite biosynthetic gene clusters underscores biosynthetic potential of Myxococcota including descriptions for ten novel species: Archangium lansinium sp. nov., Myxococcus landrumus sp. nov., Nannocystis bai.</title>
        <authorList>
            <person name="Ahearne A."/>
            <person name="Stevens C."/>
            <person name="Dowd S."/>
        </authorList>
    </citation>
    <scope>NUCLEOTIDE SEQUENCE [LARGE SCALE GENOMIC DNA]</scope>
    <source>
        <strain evidence="1 2">NCWAL01</strain>
    </source>
</reference>
<dbReference type="CDD" id="cd07824">
    <property type="entry name" value="SRPBCC_6"/>
    <property type="match status" value="1"/>
</dbReference>
<dbReference type="Gene3D" id="3.30.530.20">
    <property type="match status" value="1"/>
</dbReference>
<sequence length="170" mass="19731">METNWYRFIEHWDIPGFTPDEVWQVVVDATKLPEWWRGVYQEVEVLSPEEITEAGGWLRARARGLLPYELHFMLEPVVLDPNGIIEVRAYGDFKGIWRATFSSTEEGTRIDIEWDVTVNKPIIRFTGWLLKPLFAWNHRWTMPRGQAGLLAYLTAQRAALESGELRASLA</sequence>
<dbReference type="EMBL" id="JAQNDM010000002">
    <property type="protein sequence ID" value="MDC0710209.1"/>
    <property type="molecule type" value="Genomic_DNA"/>
</dbReference>
<gene>
    <name evidence="1" type="ORF">POL68_17160</name>
</gene>
<comment type="caution">
    <text evidence="1">The sequence shown here is derived from an EMBL/GenBank/DDBJ whole genome shotgun (WGS) entry which is preliminary data.</text>
</comment>
<dbReference type="Proteomes" id="UP001221838">
    <property type="component" value="Unassembled WGS sequence"/>
</dbReference>
<dbReference type="SUPFAM" id="SSF55961">
    <property type="entry name" value="Bet v1-like"/>
    <property type="match status" value="1"/>
</dbReference>
<evidence type="ECO:0000313" key="2">
    <source>
        <dbReference type="Proteomes" id="UP001221838"/>
    </source>
</evidence>
<accession>A0ABT5D983</accession>
<dbReference type="InterPro" id="IPR023393">
    <property type="entry name" value="START-like_dom_sf"/>
</dbReference>
<protein>
    <submittedName>
        <fullName evidence="1">SRPBCC family protein</fullName>
    </submittedName>
</protein>
<organism evidence="1 2">
    <name type="scientific">Stigmatella ashevillensis</name>
    <dbReference type="NCBI Taxonomy" id="2995309"/>
    <lineage>
        <taxon>Bacteria</taxon>
        <taxon>Pseudomonadati</taxon>
        <taxon>Myxococcota</taxon>
        <taxon>Myxococcia</taxon>
        <taxon>Myxococcales</taxon>
        <taxon>Cystobacterineae</taxon>
        <taxon>Archangiaceae</taxon>
        <taxon>Stigmatella</taxon>
    </lineage>
</organism>